<comment type="cofactor">
    <cofactor evidence="10">
        <name>FAD</name>
        <dbReference type="ChEBI" id="CHEBI:57692"/>
    </cofactor>
</comment>
<dbReference type="InterPro" id="IPR029063">
    <property type="entry name" value="SAM-dependent_MTases_sf"/>
</dbReference>
<evidence type="ECO:0000259" key="11">
    <source>
        <dbReference type="Pfam" id="PF01266"/>
    </source>
</evidence>
<keyword evidence="5 10" id="KW-0949">S-adenosyl-L-methionine</keyword>
<dbReference type="HAMAP" id="MF_01102">
    <property type="entry name" value="MnmC"/>
    <property type="match status" value="1"/>
</dbReference>
<sequence>MIRDKTDLQPASLTWRPGNMPESNAFGDIYFNPEAGLGETRYVFLEGIGAPAVWQEAMDFSIGETGFGTGLNFLATWHLWRETARQGARLNYVSVEGFPLAKADLAKALAVWPELALEAADLIEAYPPLHPGFHRIELDGGRVSLTLLFGDVVAMLDQLSGPVDAWFLDGFAPSKNPDMWQPAVYAQLARLSKPGAGLATFTAAGHVRRGLADAGFGMAKMPGFGRKRECLRGRLVEPTANWNGRPWFAPPIPLPKGASVAVIGAGIAGVSVAQALQQAGYDCAIYERADRAATVGSGNHTGLVQPRLTAANSPEGRFNAASFLFAIRHYDRLDRTDPVWLPQRGVMQLARAREDVDRFNRLIAEKRLPVDQMMLLSPEQASEKAGIPIDREALYFPKAGALKPRALVPGLIGGCPVHYGRTIERLQREGTHWHLLDAAENMIAQADAVVIACGAFMRGLWPMADMPLHANRGQVAHVKASTLSAQLKTGLSCGGYICPPVEIDGEVAHVTGASYGNWRDDPAAESWRDLDPEDEQMNLDGLGKIVPNLGDLQPLSGMPGRAGLRATIPDHMPVMGPLPDEGYFDQNYGDLHHGKPARLYPAAQYHPGLYCLTGLASRGLQTAPFLASALVDLMVGRPCGLTRDFLEAVHPARFQIRRLQRRKRRYS</sequence>
<evidence type="ECO:0000313" key="14">
    <source>
        <dbReference type="Proteomes" id="UP000256845"/>
    </source>
</evidence>
<dbReference type="GO" id="GO:0050660">
    <property type="term" value="F:flavin adenine dinucleotide binding"/>
    <property type="evidence" value="ECO:0007669"/>
    <property type="project" value="UniProtKB-UniRule"/>
</dbReference>
<keyword evidence="7 10" id="KW-0274">FAD</keyword>
<dbReference type="GO" id="GO:0004808">
    <property type="term" value="F:tRNA (5-methylaminomethyl-2-thiouridylate)(34)-methyltransferase activity"/>
    <property type="evidence" value="ECO:0007669"/>
    <property type="project" value="UniProtKB-EC"/>
</dbReference>
<keyword evidence="3 10" id="KW-0285">Flavoprotein</keyword>
<keyword evidence="4 10" id="KW-0808">Transferase</keyword>
<evidence type="ECO:0000256" key="9">
    <source>
        <dbReference type="ARBA" id="ARBA00023268"/>
    </source>
</evidence>
<feature type="domain" description="FAD dependent oxidoreductase" evidence="11">
    <location>
        <begin position="260"/>
        <end position="633"/>
    </location>
</feature>
<evidence type="ECO:0000259" key="12">
    <source>
        <dbReference type="Pfam" id="PF05430"/>
    </source>
</evidence>
<dbReference type="PANTHER" id="PTHR13847:SF283">
    <property type="entry name" value="TRNA 5-METHYLAMINOMETHYL-2-THIOURIDINE BIOSYNTHESIS BIFUNCTIONAL PROTEIN MNMC"/>
    <property type="match status" value="1"/>
</dbReference>
<dbReference type="InterPro" id="IPR047785">
    <property type="entry name" value="tRNA_MNMC2"/>
</dbReference>
<dbReference type="EMBL" id="QRDW01000012">
    <property type="protein sequence ID" value="RED45096.1"/>
    <property type="molecule type" value="Genomic_DNA"/>
</dbReference>
<dbReference type="InterPro" id="IPR017610">
    <property type="entry name" value="tRNA_S-uridine_synth_MnmC_C"/>
</dbReference>
<dbReference type="AlphaFoldDB" id="A0A3D9H806"/>
<feature type="region of interest" description="FAD-dependent cmnm(5)s(2)U34 oxidoreductase" evidence="10">
    <location>
        <begin position="263"/>
        <end position="667"/>
    </location>
</feature>
<dbReference type="Pfam" id="PF05430">
    <property type="entry name" value="Methyltransf_30"/>
    <property type="match status" value="1"/>
</dbReference>
<evidence type="ECO:0000256" key="6">
    <source>
        <dbReference type="ARBA" id="ARBA00022694"/>
    </source>
</evidence>
<evidence type="ECO:0000256" key="5">
    <source>
        <dbReference type="ARBA" id="ARBA00022691"/>
    </source>
</evidence>
<dbReference type="RefSeq" id="WP_115938655.1">
    <property type="nucleotide sequence ID" value="NZ_QRDW01000012.1"/>
</dbReference>
<dbReference type="InterPro" id="IPR008471">
    <property type="entry name" value="MnmC-like_methylTransf"/>
</dbReference>
<feature type="region of interest" description="tRNA (mnm(5)s(2)U34)-methyltransferase" evidence="10">
    <location>
        <begin position="1"/>
        <end position="236"/>
    </location>
</feature>
<dbReference type="NCBIfam" id="NF002481">
    <property type="entry name" value="PRK01747.1-2"/>
    <property type="match status" value="1"/>
</dbReference>
<comment type="catalytic activity">
    <reaction evidence="10">
        <text>5-aminomethyl-2-thiouridine(34) in tRNA + S-adenosyl-L-methionine = 5-methylaminomethyl-2-thiouridine(34) in tRNA + S-adenosyl-L-homocysteine + H(+)</text>
        <dbReference type="Rhea" id="RHEA:19569"/>
        <dbReference type="Rhea" id="RHEA-COMP:10195"/>
        <dbReference type="Rhea" id="RHEA-COMP:10197"/>
        <dbReference type="ChEBI" id="CHEBI:15378"/>
        <dbReference type="ChEBI" id="CHEBI:57856"/>
        <dbReference type="ChEBI" id="CHEBI:59789"/>
        <dbReference type="ChEBI" id="CHEBI:74454"/>
        <dbReference type="ChEBI" id="CHEBI:74455"/>
        <dbReference type="EC" id="2.1.1.61"/>
    </reaction>
</comment>
<protein>
    <recommendedName>
        <fullName evidence="10">tRNA 5-methylaminomethyl-2-thiouridine biosynthesis bifunctional protein MnmC</fullName>
        <shortName evidence="10">tRNA mnm(5)s(2)U biosynthesis bifunctional protein</shortName>
    </recommendedName>
    <domain>
        <recommendedName>
            <fullName evidence="10">tRNA (mnm(5)s(2)U34)-methyltransferase</fullName>
            <ecNumber evidence="10">2.1.1.61</ecNumber>
        </recommendedName>
    </domain>
    <domain>
        <recommendedName>
            <fullName evidence="10">FAD-dependent cmnm(5)s(2)U34 oxidoreductase</fullName>
            <ecNumber evidence="10">1.5.-.-</ecNumber>
        </recommendedName>
    </domain>
</protein>
<dbReference type="InterPro" id="IPR023032">
    <property type="entry name" value="tRNA_MAMT_biosynth_bifunc_MnmC"/>
</dbReference>
<dbReference type="NCBIfam" id="TIGR03197">
    <property type="entry name" value="MnmC_Cterm"/>
    <property type="match status" value="1"/>
</dbReference>
<dbReference type="Proteomes" id="UP000256845">
    <property type="component" value="Unassembled WGS sequence"/>
</dbReference>
<evidence type="ECO:0000256" key="8">
    <source>
        <dbReference type="ARBA" id="ARBA00023002"/>
    </source>
</evidence>
<keyword evidence="14" id="KW-1185">Reference proteome</keyword>
<dbReference type="Pfam" id="PF01266">
    <property type="entry name" value="DAO"/>
    <property type="match status" value="1"/>
</dbReference>
<dbReference type="GO" id="GO:0002097">
    <property type="term" value="P:tRNA wobble base modification"/>
    <property type="evidence" value="ECO:0007669"/>
    <property type="project" value="UniProtKB-UniRule"/>
</dbReference>
<keyword evidence="2 10" id="KW-0489">Methyltransferase</keyword>
<dbReference type="GO" id="GO:0016645">
    <property type="term" value="F:oxidoreductase activity, acting on the CH-NH group of donors"/>
    <property type="evidence" value="ECO:0007669"/>
    <property type="project" value="InterPro"/>
</dbReference>
<evidence type="ECO:0000256" key="4">
    <source>
        <dbReference type="ARBA" id="ARBA00022679"/>
    </source>
</evidence>
<keyword evidence="6 10" id="KW-0819">tRNA processing</keyword>
<dbReference type="NCBIfam" id="NF033855">
    <property type="entry name" value="tRNA_MNMC2"/>
    <property type="match status" value="1"/>
</dbReference>
<comment type="similarity">
    <text evidence="10">In the C-terminal section; belongs to the DAO family.</text>
</comment>
<dbReference type="EC" id="2.1.1.61" evidence="10"/>
<evidence type="ECO:0000256" key="10">
    <source>
        <dbReference type="HAMAP-Rule" id="MF_01102"/>
    </source>
</evidence>
<dbReference type="Gene3D" id="3.40.50.150">
    <property type="entry name" value="Vaccinia Virus protein VP39"/>
    <property type="match status" value="1"/>
</dbReference>
<keyword evidence="8 10" id="KW-0560">Oxidoreductase</keyword>
<keyword evidence="9 10" id="KW-0511">Multifunctional enzyme</keyword>
<evidence type="ECO:0000256" key="7">
    <source>
        <dbReference type="ARBA" id="ARBA00022827"/>
    </source>
</evidence>
<evidence type="ECO:0000256" key="3">
    <source>
        <dbReference type="ARBA" id="ARBA00022630"/>
    </source>
</evidence>
<dbReference type="SUPFAM" id="SSF51905">
    <property type="entry name" value="FAD/NAD(P)-binding domain"/>
    <property type="match status" value="1"/>
</dbReference>
<dbReference type="GO" id="GO:0032259">
    <property type="term" value="P:methylation"/>
    <property type="evidence" value="ECO:0007669"/>
    <property type="project" value="UniProtKB-KW"/>
</dbReference>
<comment type="similarity">
    <text evidence="10">In the N-terminal section; belongs to the methyltransferase superfamily. tRNA (mnm(5)s(2)U34)-methyltransferase family.</text>
</comment>
<dbReference type="Gene3D" id="3.50.50.60">
    <property type="entry name" value="FAD/NAD(P)-binding domain"/>
    <property type="match status" value="1"/>
</dbReference>
<gene>
    <name evidence="10" type="primary">mnmC</name>
    <name evidence="13" type="ORF">DFP90_11289</name>
</gene>
<comment type="subcellular location">
    <subcellularLocation>
        <location evidence="10">Cytoplasm</location>
    </subcellularLocation>
</comment>
<evidence type="ECO:0000313" key="13">
    <source>
        <dbReference type="EMBL" id="RED45096.1"/>
    </source>
</evidence>
<evidence type="ECO:0000256" key="2">
    <source>
        <dbReference type="ARBA" id="ARBA00022603"/>
    </source>
</evidence>
<feature type="domain" description="MnmC-like methyltransferase" evidence="12">
    <location>
        <begin position="115"/>
        <end position="234"/>
    </location>
</feature>
<reference evidence="13 14" key="1">
    <citation type="submission" date="2018-07" db="EMBL/GenBank/DDBJ databases">
        <title>Genomic Encyclopedia of Type Strains, Phase III (KMG-III): the genomes of soil and plant-associated and newly described type strains.</title>
        <authorList>
            <person name="Whitman W."/>
        </authorList>
    </citation>
    <scope>NUCLEOTIDE SEQUENCE [LARGE SCALE GENOMIC DNA]</scope>
    <source>
        <strain evidence="13 14">CECT 8488</strain>
    </source>
</reference>
<dbReference type="EC" id="1.5.-.-" evidence="10"/>
<evidence type="ECO:0000256" key="1">
    <source>
        <dbReference type="ARBA" id="ARBA00022490"/>
    </source>
</evidence>
<keyword evidence="1 10" id="KW-0963">Cytoplasm</keyword>
<dbReference type="InterPro" id="IPR036188">
    <property type="entry name" value="FAD/NAD-bd_sf"/>
</dbReference>
<proteinExistence type="inferred from homology"/>
<accession>A0A3D9H806</accession>
<name>A0A3D9H806_9PROT</name>
<dbReference type="Gene3D" id="3.30.9.10">
    <property type="entry name" value="D-Amino Acid Oxidase, subunit A, domain 2"/>
    <property type="match status" value="1"/>
</dbReference>
<dbReference type="GO" id="GO:0005737">
    <property type="term" value="C:cytoplasm"/>
    <property type="evidence" value="ECO:0007669"/>
    <property type="project" value="UniProtKB-SubCell"/>
</dbReference>
<dbReference type="OrthoDB" id="9786494at2"/>
<comment type="function">
    <text evidence="10">Catalyzes the last two steps in the biosynthesis of 5-methylaminomethyl-2-thiouridine (mnm(5)s(2)U) at the wobble position (U34) in tRNA. Catalyzes the FAD-dependent demodification of cmnm(5)s(2)U34 to nm(5)s(2)U34, followed by the transfer of a methyl group from S-adenosyl-L-methionine to nm(5)s(2)U34, to form mnm(5)s(2)U34.</text>
</comment>
<dbReference type="PANTHER" id="PTHR13847">
    <property type="entry name" value="SARCOSINE DEHYDROGENASE-RELATED"/>
    <property type="match status" value="1"/>
</dbReference>
<comment type="caution">
    <text evidence="13">The sequence shown here is derived from an EMBL/GenBank/DDBJ whole genome shotgun (WGS) entry which is preliminary data.</text>
</comment>
<dbReference type="InterPro" id="IPR006076">
    <property type="entry name" value="FAD-dep_OxRdtase"/>
</dbReference>
<organism evidence="13 14">
    <name type="scientific">Aestuariispira insulae</name>
    <dbReference type="NCBI Taxonomy" id="1461337"/>
    <lineage>
        <taxon>Bacteria</taxon>
        <taxon>Pseudomonadati</taxon>
        <taxon>Pseudomonadota</taxon>
        <taxon>Alphaproteobacteria</taxon>
        <taxon>Rhodospirillales</taxon>
        <taxon>Kiloniellaceae</taxon>
        <taxon>Aestuariispira</taxon>
    </lineage>
</organism>